<evidence type="ECO:0000313" key="3">
    <source>
        <dbReference type="Proteomes" id="UP000001803"/>
    </source>
</evidence>
<reference evidence="2 3" key="1">
    <citation type="journal article" date="2009" name="PLoS ONE">
        <title>Genome sequence of the pathogenic intestinal spirochete Brachyspira hyodysenteriae reveals adaptations to its lifestyle in the porcine large intestine.</title>
        <authorList>
            <person name="Bellgard M.I."/>
            <person name="Wanchanthuek P."/>
            <person name="La T."/>
            <person name="Ryan K."/>
            <person name="Moolhuijzen P."/>
            <person name="Albertyn Z."/>
            <person name="Shaban B."/>
            <person name="Motro Y."/>
            <person name="Dunn D.S."/>
            <person name="Schibeci D."/>
            <person name="Hunter A."/>
            <person name="Barrero R."/>
            <person name="Phillips N.D."/>
            <person name="Hampson D.J."/>
        </authorList>
    </citation>
    <scope>NUCLEOTIDE SEQUENCE [LARGE SCALE GENOMIC DNA]</scope>
    <source>
        <strain evidence="3">ATCC 49526 / WA1</strain>
    </source>
</reference>
<dbReference type="InterPro" id="IPR011990">
    <property type="entry name" value="TPR-like_helical_dom_sf"/>
</dbReference>
<dbReference type="EMBL" id="CP001357">
    <property type="protein sequence ID" value="ACN84098.1"/>
    <property type="molecule type" value="Genomic_DNA"/>
</dbReference>
<proteinExistence type="predicted"/>
<gene>
    <name evidence="2" type="ordered locus">BHWA1_01628</name>
</gene>
<feature type="repeat" description="TPR" evidence="1">
    <location>
        <begin position="306"/>
        <end position="339"/>
    </location>
</feature>
<dbReference type="Pfam" id="PF13181">
    <property type="entry name" value="TPR_8"/>
    <property type="match status" value="2"/>
</dbReference>
<dbReference type="RefSeq" id="WP_012671140.1">
    <property type="nucleotide sequence ID" value="NC_012225.1"/>
</dbReference>
<name>A0A3B6VHQ6_BRAHW</name>
<dbReference type="SUPFAM" id="SSF48452">
    <property type="entry name" value="TPR-like"/>
    <property type="match status" value="1"/>
</dbReference>
<evidence type="ECO:0000313" key="2">
    <source>
        <dbReference type="EMBL" id="ACN84098.1"/>
    </source>
</evidence>
<feature type="repeat" description="TPR" evidence="1">
    <location>
        <begin position="179"/>
        <end position="212"/>
    </location>
</feature>
<dbReference type="InterPro" id="IPR019734">
    <property type="entry name" value="TPR_rpt"/>
</dbReference>
<sequence length="587" mass="70299">MENINKYLHEVDECIKNKNYNDAFSLCNDILSINPNNIEAMFKAGYCCYRLKRYDISMMHFIKASSLEKFSTNRAIYKYYIGRCYYSLRVYKEALEYFKEAYNLDNNNKYYTLWLGITYSKIAVNDNEYNTALMYLSMSLGSEDYLVYGYIGYCHIQLKNYDKAIMYLNKSVNLKDNDYLSRYYLGNTYFIMQVYDKALEHLSESVKLKDNDFDNWFALGLLYKVIDENDLSDECFEKARNIALDNNDIDEELDCFIKLTDSQNDEYLNYLYLGICYAKLESYKNAVHYLLESIEINEKYSNENNYLAYYWIGYINYVDSEYEDAAKYFEKSLSLNDEEENYLVLLWLGDCYFRLGNYKKALFNLKRSIELKDDEADTYKLISELYLKAGKKEKYNNYISKYKKLIKNINTYDNNYNYSKGYNNPESISSAFENNNKSENIYQKEEILNNEEIYSKKTDIEHFINLLFQDIEKNDLYNLYSSNTEKKCYIDFNDFNIDNYLSYRNIINNAVKDNFDNTNKITTIRNIITNFDIISDLEMEYVKKVIDDIEELFNHTSESILNTMHYYYKKKDIELYFILMKIIEDNL</sequence>
<dbReference type="Pfam" id="PF12895">
    <property type="entry name" value="ANAPC3"/>
    <property type="match status" value="2"/>
</dbReference>
<dbReference type="PANTHER" id="PTHR12558">
    <property type="entry name" value="CELL DIVISION CYCLE 16,23,27"/>
    <property type="match status" value="1"/>
</dbReference>
<dbReference type="KEGG" id="bhy:BHWA1_01628"/>
<accession>A0A3B6VHQ6</accession>
<organism evidence="2 3">
    <name type="scientific">Brachyspira hyodysenteriae (strain ATCC 49526 / WA1)</name>
    <dbReference type="NCBI Taxonomy" id="565034"/>
    <lineage>
        <taxon>Bacteria</taxon>
        <taxon>Pseudomonadati</taxon>
        <taxon>Spirochaetota</taxon>
        <taxon>Spirochaetia</taxon>
        <taxon>Brachyspirales</taxon>
        <taxon>Brachyspiraceae</taxon>
        <taxon>Brachyspira</taxon>
    </lineage>
</organism>
<dbReference type="Proteomes" id="UP000001803">
    <property type="component" value="Chromosome"/>
</dbReference>
<keyword evidence="1" id="KW-0802">TPR repeat</keyword>
<dbReference type="Gene3D" id="1.25.40.10">
    <property type="entry name" value="Tetratricopeptide repeat domain"/>
    <property type="match status" value="4"/>
</dbReference>
<dbReference type="PROSITE" id="PS50005">
    <property type="entry name" value="TPR"/>
    <property type="match status" value="6"/>
</dbReference>
<feature type="repeat" description="TPR" evidence="1">
    <location>
        <begin position="145"/>
        <end position="178"/>
    </location>
</feature>
<feature type="repeat" description="TPR" evidence="1">
    <location>
        <begin position="267"/>
        <end position="300"/>
    </location>
</feature>
<dbReference type="AlphaFoldDB" id="A0A3B6VHQ6"/>
<evidence type="ECO:0000256" key="1">
    <source>
        <dbReference type="PROSITE-ProRule" id="PRU00339"/>
    </source>
</evidence>
<feature type="repeat" description="TPR" evidence="1">
    <location>
        <begin position="75"/>
        <end position="108"/>
    </location>
</feature>
<dbReference type="STRING" id="565034.BHWA1_01628"/>
<dbReference type="SMART" id="SM00028">
    <property type="entry name" value="TPR"/>
    <property type="match status" value="9"/>
</dbReference>
<keyword evidence="3" id="KW-1185">Reference proteome</keyword>
<dbReference type="PANTHER" id="PTHR12558:SF13">
    <property type="entry name" value="CELL DIVISION CYCLE PROTEIN 27 HOMOLOG"/>
    <property type="match status" value="1"/>
</dbReference>
<feature type="repeat" description="TPR" evidence="1">
    <location>
        <begin position="342"/>
        <end position="375"/>
    </location>
</feature>
<protein>
    <submittedName>
        <fullName evidence="2">TPR domain-containing protein</fullName>
    </submittedName>
</protein>